<comment type="caution">
    <text evidence="1">The sequence shown here is derived from an EMBL/GenBank/DDBJ whole genome shotgun (WGS) entry which is preliminary data.</text>
</comment>
<evidence type="ECO:0000313" key="1">
    <source>
        <dbReference type="EMBL" id="SCX41793.1"/>
    </source>
</evidence>
<organism evidence="1 2">
    <name type="scientific">Kosakonia sacchari</name>
    <dbReference type="NCBI Taxonomy" id="1158459"/>
    <lineage>
        <taxon>Bacteria</taxon>
        <taxon>Pseudomonadati</taxon>
        <taxon>Pseudomonadota</taxon>
        <taxon>Gammaproteobacteria</taxon>
        <taxon>Enterobacterales</taxon>
        <taxon>Enterobacteriaceae</taxon>
        <taxon>Kosakonia</taxon>
    </lineage>
</organism>
<name>A0A1G4XKK9_9ENTR</name>
<reference evidence="1 2" key="1">
    <citation type="submission" date="2016-10" db="EMBL/GenBank/DDBJ databases">
        <authorList>
            <person name="Varghese N."/>
            <person name="Submissions S."/>
        </authorList>
    </citation>
    <scope>NUCLEOTIDE SEQUENCE [LARGE SCALE GENOMIC DNA]</scope>
    <source>
        <strain evidence="1 2">CGMCC 1.12102</strain>
    </source>
</reference>
<dbReference type="AlphaFoldDB" id="A0A1G4XKK9"/>
<proteinExistence type="predicted"/>
<accession>A0A1G4XKK9</accession>
<gene>
    <name evidence="1" type="ORF">SAMN02927897_01124</name>
</gene>
<dbReference type="EMBL" id="FMUI01000002">
    <property type="protein sequence ID" value="SCX41793.1"/>
    <property type="molecule type" value="Genomic_DNA"/>
</dbReference>
<dbReference type="Proteomes" id="UP000183569">
    <property type="component" value="Unassembled WGS sequence"/>
</dbReference>
<protein>
    <submittedName>
        <fullName evidence="1">Uncharacterized protein</fullName>
    </submittedName>
</protein>
<evidence type="ECO:0000313" key="2">
    <source>
        <dbReference type="Proteomes" id="UP000183569"/>
    </source>
</evidence>
<sequence length="44" mass="5059">MFSELSERYLSSGSKKMRIKSAITTPVIVQVVHLLFMPVKKKHL</sequence>